<evidence type="ECO:0000313" key="1">
    <source>
        <dbReference type="EnsemblMetazoa" id="OVOC10174.1"/>
    </source>
</evidence>
<dbReference type="EnsemblMetazoa" id="OVOC10174.1">
    <property type="protein sequence ID" value="OVOC10174.1"/>
    <property type="gene ID" value="WBGene00246983"/>
</dbReference>
<accession>A0A8R1XKF6</accession>
<name>A0A8R1XKF6_ONCVO</name>
<proteinExistence type="predicted"/>
<reference evidence="2" key="1">
    <citation type="submission" date="2013-10" db="EMBL/GenBank/DDBJ databases">
        <title>Genome sequencing of Onchocerca volvulus.</title>
        <authorList>
            <person name="Cotton J."/>
            <person name="Tsai J."/>
            <person name="Stanley E."/>
            <person name="Tracey A."/>
            <person name="Holroyd N."/>
            <person name="Lustigman S."/>
            <person name="Berriman M."/>
        </authorList>
    </citation>
    <scope>NUCLEOTIDE SEQUENCE</scope>
</reference>
<organism evidence="1 2">
    <name type="scientific">Onchocerca volvulus</name>
    <dbReference type="NCBI Taxonomy" id="6282"/>
    <lineage>
        <taxon>Eukaryota</taxon>
        <taxon>Metazoa</taxon>
        <taxon>Ecdysozoa</taxon>
        <taxon>Nematoda</taxon>
        <taxon>Chromadorea</taxon>
        <taxon>Rhabditida</taxon>
        <taxon>Spirurina</taxon>
        <taxon>Spiruromorpha</taxon>
        <taxon>Filarioidea</taxon>
        <taxon>Onchocercidae</taxon>
        <taxon>Onchocerca</taxon>
    </lineage>
</organism>
<dbReference type="EMBL" id="CMVM020000326">
    <property type="status" value="NOT_ANNOTATED_CDS"/>
    <property type="molecule type" value="Genomic_DNA"/>
</dbReference>
<reference evidence="1" key="2">
    <citation type="submission" date="2022-06" db="UniProtKB">
        <authorList>
            <consortium name="EnsemblMetazoa"/>
        </authorList>
    </citation>
    <scope>IDENTIFICATION</scope>
</reference>
<dbReference type="Proteomes" id="UP000024404">
    <property type="component" value="Unassembled WGS sequence"/>
</dbReference>
<dbReference type="AlphaFoldDB" id="A0A8R1XKF6"/>
<keyword evidence="2" id="KW-1185">Reference proteome</keyword>
<sequence>MSMKLGTQHSHIELARKSMQKASRQQQRIILQVIYFTCNKEIRKQFLDLCIQLWQYFLACNQTLQSGRYELALHTIEPTQSIRDYSVNDESPKMINQCKSEKTAVDVMLTLSSTITTNVDELFSLKDDEKQKQKQREYQLIS</sequence>
<protein>
    <submittedName>
        <fullName evidence="1">Uncharacterized protein</fullName>
    </submittedName>
</protein>
<evidence type="ECO:0000313" key="2">
    <source>
        <dbReference type="Proteomes" id="UP000024404"/>
    </source>
</evidence>